<feature type="region of interest" description="Disordered" evidence="1">
    <location>
        <begin position="73"/>
        <end position="103"/>
    </location>
</feature>
<protein>
    <submittedName>
        <fullName evidence="2">Uncharacterized protein</fullName>
    </submittedName>
</protein>
<feature type="region of interest" description="Disordered" evidence="1">
    <location>
        <begin position="136"/>
        <end position="197"/>
    </location>
</feature>
<evidence type="ECO:0000256" key="1">
    <source>
        <dbReference type="SAM" id="MobiDB-lite"/>
    </source>
</evidence>
<name>A0ABN9RHN4_9DINO</name>
<feature type="region of interest" description="Disordered" evidence="1">
    <location>
        <begin position="28"/>
        <end position="58"/>
    </location>
</feature>
<feature type="compositionally biased region" description="Basic and acidic residues" evidence="1">
    <location>
        <begin position="183"/>
        <end position="192"/>
    </location>
</feature>
<proteinExistence type="predicted"/>
<organism evidence="2 3">
    <name type="scientific">Prorocentrum cordatum</name>
    <dbReference type="NCBI Taxonomy" id="2364126"/>
    <lineage>
        <taxon>Eukaryota</taxon>
        <taxon>Sar</taxon>
        <taxon>Alveolata</taxon>
        <taxon>Dinophyceae</taxon>
        <taxon>Prorocentrales</taxon>
        <taxon>Prorocentraceae</taxon>
        <taxon>Prorocentrum</taxon>
    </lineage>
</organism>
<dbReference type="EMBL" id="CAUYUJ010006769">
    <property type="protein sequence ID" value="CAK0818596.1"/>
    <property type="molecule type" value="Genomic_DNA"/>
</dbReference>
<comment type="caution">
    <text evidence="2">The sequence shown here is derived from an EMBL/GenBank/DDBJ whole genome shotgun (WGS) entry which is preliminary data.</text>
</comment>
<gene>
    <name evidence="2" type="ORF">PCOR1329_LOCUS20810</name>
</gene>
<dbReference type="Proteomes" id="UP001189429">
    <property type="component" value="Unassembled WGS sequence"/>
</dbReference>
<accession>A0ABN9RHN4</accession>
<evidence type="ECO:0000313" key="3">
    <source>
        <dbReference type="Proteomes" id="UP001189429"/>
    </source>
</evidence>
<evidence type="ECO:0000313" key="2">
    <source>
        <dbReference type="EMBL" id="CAK0818596.1"/>
    </source>
</evidence>
<keyword evidence="3" id="KW-1185">Reference proteome</keyword>
<sequence length="257" mass="26980">MTATVITVEDWDPDEGFPTEIIRTTITHTTTQGAAATSSAGRRAPAAERQAGAAAAPRPCLRGWSEEERHLFSERRDGPGGGPALERATLASQRGRSSWLSRASRQGSAECPCTVSERACRAPAVRTCLSLGRARWNGSRRGQRPRAAPAHHEGCRAAAQPPAAGPKRPGPLAISRGGCGEQGGRRGPERGSLESAPGPRVFCRAELTTGCFSGKLGRGLRGSTASLVSMIALTLGLAQRVCFCPGAQAIHKARQID</sequence>
<reference evidence="2" key="1">
    <citation type="submission" date="2023-10" db="EMBL/GenBank/DDBJ databases">
        <authorList>
            <person name="Chen Y."/>
            <person name="Shah S."/>
            <person name="Dougan E. K."/>
            <person name="Thang M."/>
            <person name="Chan C."/>
        </authorList>
    </citation>
    <scope>NUCLEOTIDE SEQUENCE [LARGE SCALE GENOMIC DNA]</scope>
</reference>
<feature type="compositionally biased region" description="Polar residues" evidence="1">
    <location>
        <begin position="90"/>
        <end position="103"/>
    </location>
</feature>